<gene>
    <name evidence="10" type="primary">pdxT</name>
    <name evidence="13" type="ORF">HKBW3S42_01469</name>
</gene>
<dbReference type="Proteomes" id="UP000568877">
    <property type="component" value="Unassembled WGS sequence"/>
</dbReference>
<feature type="binding site" evidence="10 12">
    <location>
        <begin position="49"/>
        <end position="51"/>
    </location>
    <ligand>
        <name>L-glutamine</name>
        <dbReference type="ChEBI" id="CHEBI:58359"/>
    </ligand>
</feature>
<dbReference type="FunFam" id="3.40.50.880:FF:000010">
    <property type="entry name" value="uncharacterized protein LOC100176842 isoform X2"/>
    <property type="match status" value="1"/>
</dbReference>
<evidence type="ECO:0000256" key="6">
    <source>
        <dbReference type="ARBA" id="ARBA00047992"/>
    </source>
</evidence>
<dbReference type="GO" id="GO:0004359">
    <property type="term" value="F:glutaminase activity"/>
    <property type="evidence" value="ECO:0007669"/>
    <property type="project" value="UniProtKB-UniRule"/>
</dbReference>
<dbReference type="EMBL" id="BLSA01000296">
    <property type="protein sequence ID" value="GFP33148.1"/>
    <property type="molecule type" value="Genomic_DNA"/>
</dbReference>
<evidence type="ECO:0000256" key="5">
    <source>
        <dbReference type="ARBA" id="ARBA00023239"/>
    </source>
</evidence>
<dbReference type="InterPro" id="IPR029062">
    <property type="entry name" value="Class_I_gatase-like"/>
</dbReference>
<keyword evidence="4 10" id="KW-0315">Glutamine amidotransferase</keyword>
<evidence type="ECO:0000256" key="7">
    <source>
        <dbReference type="ARBA" id="ARBA00049534"/>
    </source>
</evidence>
<feature type="active site" description="Nucleophile" evidence="10 11">
    <location>
        <position position="81"/>
    </location>
</feature>
<evidence type="ECO:0000256" key="8">
    <source>
        <dbReference type="ARBA" id="ARBA00054599"/>
    </source>
</evidence>
<dbReference type="EC" id="3.5.1.2" evidence="10"/>
<evidence type="ECO:0000313" key="14">
    <source>
        <dbReference type="Proteomes" id="UP000568877"/>
    </source>
</evidence>
<feature type="active site" description="Charge relay system" evidence="10 11">
    <location>
        <position position="173"/>
    </location>
</feature>
<evidence type="ECO:0000256" key="10">
    <source>
        <dbReference type="HAMAP-Rule" id="MF_01615"/>
    </source>
</evidence>
<comment type="catalytic activity">
    <reaction evidence="6 10">
        <text>aldehydo-D-ribose 5-phosphate + D-glyceraldehyde 3-phosphate + L-glutamine = pyridoxal 5'-phosphate + L-glutamate + phosphate + 3 H2O + H(+)</text>
        <dbReference type="Rhea" id="RHEA:31507"/>
        <dbReference type="ChEBI" id="CHEBI:15377"/>
        <dbReference type="ChEBI" id="CHEBI:15378"/>
        <dbReference type="ChEBI" id="CHEBI:29985"/>
        <dbReference type="ChEBI" id="CHEBI:43474"/>
        <dbReference type="ChEBI" id="CHEBI:58273"/>
        <dbReference type="ChEBI" id="CHEBI:58359"/>
        <dbReference type="ChEBI" id="CHEBI:59776"/>
        <dbReference type="ChEBI" id="CHEBI:597326"/>
        <dbReference type="EC" id="4.3.3.6"/>
    </reaction>
</comment>
<accession>A0A6V8PLK4</accession>
<keyword evidence="5 10" id="KW-0456">Lyase</keyword>
<dbReference type="GO" id="GO:0036381">
    <property type="term" value="F:pyridoxal 5'-phosphate synthase (glutamine hydrolysing) activity"/>
    <property type="evidence" value="ECO:0007669"/>
    <property type="project" value="UniProtKB-UniRule"/>
</dbReference>
<comment type="pathway">
    <text evidence="10">Cofactor biosynthesis; pyridoxal 5'-phosphate biosynthesis.</text>
</comment>
<protein>
    <recommendedName>
        <fullName evidence="10">Pyridoxal 5'-phosphate synthase subunit PdxT</fullName>
        <ecNumber evidence="10">4.3.3.6</ecNumber>
    </recommendedName>
    <alternativeName>
        <fullName evidence="10">Pdx2</fullName>
    </alternativeName>
    <alternativeName>
        <fullName evidence="10">Pyridoxal 5'-phosphate synthase glutaminase subunit</fullName>
        <ecNumber evidence="10">3.5.1.2</ecNumber>
    </alternativeName>
</protein>
<proteinExistence type="inferred from homology"/>
<dbReference type="GO" id="GO:0005829">
    <property type="term" value="C:cytosol"/>
    <property type="evidence" value="ECO:0007669"/>
    <property type="project" value="TreeGrafter"/>
</dbReference>
<dbReference type="GO" id="GO:0042823">
    <property type="term" value="P:pyridoxal phosphate biosynthetic process"/>
    <property type="evidence" value="ECO:0007669"/>
    <property type="project" value="UniProtKB-UniRule"/>
</dbReference>
<sequence length="199" mass="22122">MDRIKVGVLSLQGDVREHLLMVADCGVEGVVVKRREDLKGIHGLIIPGGESTTMGRLMQKYDLIEPIQEIAREGVPIYGTCAGLILLAVKTVEGGQPLLELMDIVARRNAFGRQVDSFEVDLQVKGIGDEAFHAIFIRAPWIEEIRDQVEPMAEVEGKIVMAREGNLLASAFHPELSQDIRIHQFFIGMVRDHKKGSKK</sequence>
<dbReference type="PANTHER" id="PTHR31559:SF0">
    <property type="entry name" value="PYRIDOXAL 5'-PHOSPHATE SYNTHASE SUBUNIT SNO1-RELATED"/>
    <property type="match status" value="1"/>
</dbReference>
<dbReference type="PROSITE" id="PS01236">
    <property type="entry name" value="PDXT_SNO_1"/>
    <property type="match status" value="1"/>
</dbReference>
<evidence type="ECO:0000256" key="11">
    <source>
        <dbReference type="PIRSR" id="PIRSR005639-1"/>
    </source>
</evidence>
<dbReference type="InterPro" id="IPR021196">
    <property type="entry name" value="PdxT/SNO_CS"/>
</dbReference>
<evidence type="ECO:0000256" key="2">
    <source>
        <dbReference type="ARBA" id="ARBA00022801"/>
    </source>
</evidence>
<organism evidence="13 14">
    <name type="scientific">Candidatus Hakubella thermalkaliphila</name>
    <dbReference type="NCBI Taxonomy" id="2754717"/>
    <lineage>
        <taxon>Bacteria</taxon>
        <taxon>Bacillati</taxon>
        <taxon>Actinomycetota</taxon>
        <taxon>Actinomycetota incertae sedis</taxon>
        <taxon>Candidatus Hakubellales</taxon>
        <taxon>Candidatus Hakubellaceae</taxon>
        <taxon>Candidatus Hakubella</taxon>
    </lineage>
</organism>
<dbReference type="CDD" id="cd01749">
    <property type="entry name" value="GATase1_PB"/>
    <property type="match status" value="1"/>
</dbReference>
<evidence type="ECO:0000256" key="1">
    <source>
        <dbReference type="ARBA" id="ARBA00008345"/>
    </source>
</evidence>
<dbReference type="PIRSF" id="PIRSF005639">
    <property type="entry name" value="Glut_amidoT_SNO"/>
    <property type="match status" value="1"/>
</dbReference>
<feature type="binding site" evidence="10 12">
    <location>
        <position position="108"/>
    </location>
    <ligand>
        <name>L-glutamine</name>
        <dbReference type="ChEBI" id="CHEBI:58359"/>
    </ligand>
</feature>
<dbReference type="SUPFAM" id="SSF52317">
    <property type="entry name" value="Class I glutamine amidotransferase-like"/>
    <property type="match status" value="1"/>
</dbReference>
<comment type="caution">
    <text evidence="13">The sequence shown here is derived from an EMBL/GenBank/DDBJ whole genome shotgun (WGS) entry which is preliminary data.</text>
</comment>
<reference evidence="13 14" key="1">
    <citation type="journal article" date="2020" name="Front. Microbiol.">
        <title>Single-cell genomics of novel Actinobacteria with the Wood-Ljungdahl pathway discovered in a serpentinizing system.</title>
        <authorList>
            <person name="Merino N."/>
            <person name="Kawai M."/>
            <person name="Boyd E.S."/>
            <person name="Colman D.R."/>
            <person name="McGlynn S.E."/>
            <person name="Nealson K.H."/>
            <person name="Kurokawa K."/>
            <person name="Hongoh Y."/>
        </authorList>
    </citation>
    <scope>NUCLEOTIDE SEQUENCE [LARGE SCALE GENOMIC DNA]</scope>
    <source>
        <strain evidence="13 14">S42</strain>
    </source>
</reference>
<dbReference type="NCBIfam" id="TIGR03800">
    <property type="entry name" value="PLP_synth_Pdx2"/>
    <property type="match status" value="1"/>
</dbReference>
<dbReference type="PROSITE" id="PS51273">
    <property type="entry name" value="GATASE_TYPE_1"/>
    <property type="match status" value="1"/>
</dbReference>
<evidence type="ECO:0000256" key="3">
    <source>
        <dbReference type="ARBA" id="ARBA00022898"/>
    </source>
</evidence>
<keyword evidence="2 10" id="KW-0378">Hydrolase</keyword>
<evidence type="ECO:0000256" key="12">
    <source>
        <dbReference type="PIRSR" id="PIRSR005639-2"/>
    </source>
</evidence>
<dbReference type="UniPathway" id="UPA00245"/>
<comment type="function">
    <text evidence="8 10">Catalyzes the hydrolysis of glutamine to glutamate and ammonia as part of the biosynthesis of pyridoxal 5'-phosphate. The resulting ammonia molecule is channeled to the active site of PdxS.</text>
</comment>
<dbReference type="PANTHER" id="PTHR31559">
    <property type="entry name" value="PYRIDOXAL 5'-PHOSPHATE SYNTHASE SUBUNIT SNO"/>
    <property type="match status" value="1"/>
</dbReference>
<dbReference type="InterPro" id="IPR002161">
    <property type="entry name" value="PdxT/SNO"/>
</dbReference>
<comment type="subunit">
    <text evidence="9 10">In the presence of PdxS, forms a dodecamer of heterodimers. Only shows activity in the heterodimer.</text>
</comment>
<dbReference type="HAMAP" id="MF_01615">
    <property type="entry name" value="PdxT"/>
    <property type="match status" value="1"/>
</dbReference>
<dbReference type="GO" id="GO:1903600">
    <property type="term" value="C:glutaminase complex"/>
    <property type="evidence" value="ECO:0007669"/>
    <property type="project" value="TreeGrafter"/>
</dbReference>
<evidence type="ECO:0000256" key="9">
    <source>
        <dbReference type="ARBA" id="ARBA00064749"/>
    </source>
</evidence>
<evidence type="ECO:0000313" key="13">
    <source>
        <dbReference type="EMBL" id="GFP33148.1"/>
    </source>
</evidence>
<comment type="similarity">
    <text evidence="1 10">Belongs to the glutaminase PdxT/SNO family.</text>
</comment>
<keyword evidence="3 10" id="KW-0663">Pyridoxal phosphate</keyword>
<dbReference type="Pfam" id="PF01174">
    <property type="entry name" value="SNO"/>
    <property type="match status" value="1"/>
</dbReference>
<evidence type="ECO:0000256" key="4">
    <source>
        <dbReference type="ARBA" id="ARBA00022962"/>
    </source>
</evidence>
<feature type="active site" description="Charge relay system" evidence="10 11">
    <location>
        <position position="175"/>
    </location>
</feature>
<dbReference type="GO" id="GO:0006543">
    <property type="term" value="P:L-glutamine catabolic process"/>
    <property type="evidence" value="ECO:0007669"/>
    <property type="project" value="UniProtKB-UniRule"/>
</dbReference>
<dbReference type="PROSITE" id="PS51130">
    <property type="entry name" value="PDXT_SNO_2"/>
    <property type="match status" value="1"/>
</dbReference>
<dbReference type="Gene3D" id="3.40.50.880">
    <property type="match status" value="1"/>
</dbReference>
<comment type="catalytic activity">
    <reaction evidence="7 10">
        <text>L-glutamine + H2O = L-glutamate + NH4(+)</text>
        <dbReference type="Rhea" id="RHEA:15889"/>
        <dbReference type="ChEBI" id="CHEBI:15377"/>
        <dbReference type="ChEBI" id="CHEBI:28938"/>
        <dbReference type="ChEBI" id="CHEBI:29985"/>
        <dbReference type="ChEBI" id="CHEBI:58359"/>
        <dbReference type="EC" id="3.5.1.2"/>
    </reaction>
</comment>
<dbReference type="AlphaFoldDB" id="A0A6V8PLK4"/>
<dbReference type="EC" id="4.3.3.6" evidence="10"/>
<name>A0A6V8PLK4_9ACTN</name>
<feature type="binding site" evidence="10 12">
    <location>
        <begin position="137"/>
        <end position="138"/>
    </location>
    <ligand>
        <name>L-glutamine</name>
        <dbReference type="ChEBI" id="CHEBI:58359"/>
    </ligand>
</feature>
<dbReference type="GO" id="GO:0008614">
    <property type="term" value="P:pyridoxine metabolic process"/>
    <property type="evidence" value="ECO:0007669"/>
    <property type="project" value="TreeGrafter"/>
</dbReference>